<proteinExistence type="predicted"/>
<feature type="transmembrane region" description="Helical" evidence="1">
    <location>
        <begin position="12"/>
        <end position="36"/>
    </location>
</feature>
<organism evidence="2 3">
    <name type="scientific">Metarhizium anisopliae (strain ARSEF 549)</name>
    <dbReference type="NCBI Taxonomy" id="3151832"/>
    <lineage>
        <taxon>Eukaryota</taxon>
        <taxon>Fungi</taxon>
        <taxon>Dikarya</taxon>
        <taxon>Ascomycota</taxon>
        <taxon>Pezizomycotina</taxon>
        <taxon>Sordariomycetes</taxon>
        <taxon>Hypocreomycetidae</taxon>
        <taxon>Hypocreales</taxon>
        <taxon>Clavicipitaceae</taxon>
        <taxon>Metarhizium</taxon>
    </lineage>
</organism>
<dbReference type="OrthoDB" id="4940040at2759"/>
<evidence type="ECO:0000313" key="2">
    <source>
        <dbReference type="EMBL" id="KID69128.1"/>
    </source>
</evidence>
<keyword evidence="1" id="KW-0472">Membrane</keyword>
<evidence type="ECO:0000313" key="3">
    <source>
        <dbReference type="Proteomes" id="UP000031186"/>
    </source>
</evidence>
<gene>
    <name evidence="2" type="ORF">MAN_01642</name>
</gene>
<dbReference type="EMBL" id="AZNF01000002">
    <property type="protein sequence ID" value="KID69128.1"/>
    <property type="molecule type" value="Genomic_DNA"/>
</dbReference>
<sequence length="187" mass="21076">MSSDTDSPRQKVALLGSLLSILGIHLLSLPLFARFLNSRRNTRRKINVDLVTNDDNIWMTTIGKEGTKSYATYTPDFGRAKVVCSENHSVEIVENYPNPPSGKRHHLGTIDADQGDMDRLRDAILQSSPVISPLPFDPVLLVWNILYQQGYLNEENFRAGEATLTNLFDEMLARTCYTELSFKASRD</sequence>
<evidence type="ECO:0000256" key="1">
    <source>
        <dbReference type="SAM" id="Phobius"/>
    </source>
</evidence>
<name>A0A0B4FFA8_METAF</name>
<accession>A0A0B4FFA8</accession>
<keyword evidence="3" id="KW-1185">Reference proteome</keyword>
<keyword evidence="1" id="KW-1133">Transmembrane helix</keyword>
<feature type="non-terminal residue" evidence="2">
    <location>
        <position position="1"/>
    </location>
</feature>
<dbReference type="AlphaFoldDB" id="A0A0B4FFA8"/>
<protein>
    <submittedName>
        <fullName evidence="2">Uncharacterized protein</fullName>
    </submittedName>
</protein>
<comment type="caution">
    <text evidence="2">The sequence shown here is derived from an EMBL/GenBank/DDBJ whole genome shotgun (WGS) entry which is preliminary data.</text>
</comment>
<reference evidence="2 3" key="1">
    <citation type="journal article" date="2014" name="Proc. Natl. Acad. Sci. U.S.A.">
        <title>Trajectory and genomic determinants of fungal-pathogen speciation and host adaptation.</title>
        <authorList>
            <person name="Hu X."/>
            <person name="Xiao G."/>
            <person name="Zheng P."/>
            <person name="Shang Y."/>
            <person name="Su Y."/>
            <person name="Zhang X."/>
            <person name="Liu X."/>
            <person name="Zhan S."/>
            <person name="St Leger R.J."/>
            <person name="Wang C."/>
        </authorList>
    </citation>
    <scope>NUCLEOTIDE SEQUENCE [LARGE SCALE GENOMIC DNA]</scope>
    <source>
        <strain evidence="2 3">ARSEF 549</strain>
    </source>
</reference>
<dbReference type="HOGENOM" id="CLU_1532961_0_0_1"/>
<keyword evidence="1" id="KW-0812">Transmembrane</keyword>
<dbReference type="VEuPathDB" id="FungiDB:MAN_01642"/>
<dbReference type="Proteomes" id="UP000031186">
    <property type="component" value="Unassembled WGS sequence"/>
</dbReference>